<dbReference type="InterPro" id="IPR003599">
    <property type="entry name" value="Ig_sub"/>
</dbReference>
<feature type="chain" id="PRO_5044628267" evidence="9">
    <location>
        <begin position="21"/>
        <end position="342"/>
    </location>
</feature>
<evidence type="ECO:0000256" key="6">
    <source>
        <dbReference type="ARBA" id="ARBA00023157"/>
    </source>
</evidence>
<dbReference type="InterPro" id="IPR013106">
    <property type="entry name" value="Ig_V-set"/>
</dbReference>
<evidence type="ECO:0000256" key="3">
    <source>
        <dbReference type="ARBA" id="ARBA00022729"/>
    </source>
</evidence>
<dbReference type="Ensembl" id="ENSTRUT00000071403.1">
    <property type="protein sequence ID" value="ENSTRUP00000063520.1"/>
    <property type="gene ID" value="ENSTRUG00000002853.3"/>
</dbReference>
<gene>
    <name evidence="11" type="primary">LOC115250833</name>
</gene>
<evidence type="ECO:0000256" key="4">
    <source>
        <dbReference type="ARBA" id="ARBA00022859"/>
    </source>
</evidence>
<evidence type="ECO:0000256" key="9">
    <source>
        <dbReference type="SAM" id="SignalP"/>
    </source>
</evidence>
<dbReference type="Ensembl" id="ENSTRUT00000069026.1">
    <property type="protein sequence ID" value="ENSTRUP00000073000.1"/>
    <property type="gene ID" value="ENSTRUG00000002853.3"/>
</dbReference>
<feature type="domain" description="Ig-like" evidence="10">
    <location>
        <begin position="18"/>
        <end position="115"/>
    </location>
</feature>
<dbReference type="GO" id="GO:0009617">
    <property type="term" value="P:response to bacterium"/>
    <property type="evidence" value="ECO:0007669"/>
    <property type="project" value="TreeGrafter"/>
</dbReference>
<keyword evidence="7" id="KW-0325">Glycoprotein</keyword>
<keyword evidence="5 8" id="KW-0472">Membrane</keyword>
<dbReference type="Gene3D" id="2.60.40.10">
    <property type="entry name" value="Immunoglobulins"/>
    <property type="match status" value="2"/>
</dbReference>
<protein>
    <submittedName>
        <fullName evidence="11">Uncharacterized LOC105419708</fullName>
    </submittedName>
</protein>
<evidence type="ECO:0000256" key="7">
    <source>
        <dbReference type="ARBA" id="ARBA00023180"/>
    </source>
</evidence>
<dbReference type="GeneTree" id="ENSGT00950000182968"/>
<dbReference type="GeneID" id="115250833"/>
<keyword evidence="3 9" id="KW-0732">Signal</keyword>
<evidence type="ECO:0000313" key="12">
    <source>
        <dbReference type="Proteomes" id="UP000005226"/>
    </source>
</evidence>
<dbReference type="SUPFAM" id="SSF48726">
    <property type="entry name" value="Immunoglobulin"/>
    <property type="match status" value="2"/>
</dbReference>
<evidence type="ECO:0000256" key="5">
    <source>
        <dbReference type="ARBA" id="ARBA00023136"/>
    </source>
</evidence>
<dbReference type="PANTHER" id="PTHR19433">
    <property type="entry name" value="T-CELL RECEPTOR ALPHA CHAIN V REGION-RELATED"/>
    <property type="match status" value="1"/>
</dbReference>
<keyword evidence="12" id="KW-1185">Reference proteome</keyword>
<keyword evidence="2" id="KW-1003">Cell membrane</keyword>
<organism evidence="11 12">
    <name type="scientific">Takifugu rubripes</name>
    <name type="common">Japanese pufferfish</name>
    <name type="synonym">Fugu rubripes</name>
    <dbReference type="NCBI Taxonomy" id="31033"/>
    <lineage>
        <taxon>Eukaryota</taxon>
        <taxon>Metazoa</taxon>
        <taxon>Chordata</taxon>
        <taxon>Craniata</taxon>
        <taxon>Vertebrata</taxon>
        <taxon>Euteleostomi</taxon>
        <taxon>Actinopterygii</taxon>
        <taxon>Neopterygii</taxon>
        <taxon>Teleostei</taxon>
        <taxon>Neoteleostei</taxon>
        <taxon>Acanthomorphata</taxon>
        <taxon>Eupercaria</taxon>
        <taxon>Tetraodontiformes</taxon>
        <taxon>Tetradontoidea</taxon>
        <taxon>Tetraodontidae</taxon>
        <taxon>Takifugu</taxon>
    </lineage>
</organism>
<dbReference type="SMART" id="SM00409">
    <property type="entry name" value="IG"/>
    <property type="match status" value="2"/>
</dbReference>
<proteinExistence type="predicted"/>
<feature type="transmembrane region" description="Helical" evidence="8">
    <location>
        <begin position="249"/>
        <end position="270"/>
    </location>
</feature>
<dbReference type="Proteomes" id="UP000005226">
    <property type="component" value="Chromosome 8"/>
</dbReference>
<dbReference type="OrthoDB" id="6370831at2759"/>
<dbReference type="OMA" id="QNEKCIN"/>
<keyword evidence="8" id="KW-1133">Transmembrane helix</keyword>
<keyword evidence="4" id="KW-0391">Immunity</keyword>
<dbReference type="InterPro" id="IPR007110">
    <property type="entry name" value="Ig-like_dom"/>
</dbReference>
<feature type="domain" description="Ig-like" evidence="10">
    <location>
        <begin position="136"/>
        <end position="242"/>
    </location>
</feature>
<reference evidence="11 12" key="1">
    <citation type="journal article" date="2011" name="Genome Biol. Evol.">
        <title>Integration of the genetic map and genome assembly of fugu facilitates insights into distinct features of genome evolution in teleosts and mammals.</title>
        <authorList>
            <person name="Kai W."/>
            <person name="Kikuchi K."/>
            <person name="Tohari S."/>
            <person name="Chew A.K."/>
            <person name="Tay A."/>
            <person name="Fujiwara A."/>
            <person name="Hosoya S."/>
            <person name="Suetake H."/>
            <person name="Naruse K."/>
            <person name="Brenner S."/>
            <person name="Suzuki Y."/>
            <person name="Venkatesh B."/>
        </authorList>
    </citation>
    <scope>NUCLEOTIDE SEQUENCE [LARGE SCALE GENOMIC DNA]</scope>
</reference>
<comment type="subcellular location">
    <subcellularLocation>
        <location evidence="1">Cell membrane</location>
    </subcellularLocation>
</comment>
<evidence type="ECO:0000256" key="1">
    <source>
        <dbReference type="ARBA" id="ARBA00004236"/>
    </source>
</evidence>
<dbReference type="Ensembl" id="ENSTRUT00000082694.1">
    <property type="protein sequence ID" value="ENSTRUP00000060454.1"/>
    <property type="gene ID" value="ENSTRUG00000002853.3"/>
</dbReference>
<dbReference type="PROSITE" id="PS50835">
    <property type="entry name" value="IG_LIKE"/>
    <property type="match status" value="2"/>
</dbReference>
<dbReference type="GO" id="GO:0005886">
    <property type="term" value="C:plasma membrane"/>
    <property type="evidence" value="ECO:0007669"/>
    <property type="project" value="UniProtKB-SubCell"/>
</dbReference>
<dbReference type="CDD" id="cd00099">
    <property type="entry name" value="IgV"/>
    <property type="match status" value="2"/>
</dbReference>
<dbReference type="Pfam" id="PF07686">
    <property type="entry name" value="V-set"/>
    <property type="match status" value="2"/>
</dbReference>
<dbReference type="InterPro" id="IPR052051">
    <property type="entry name" value="TCR_complex_component"/>
</dbReference>
<dbReference type="KEGG" id="tru:115250833"/>
<keyword evidence="6" id="KW-1015">Disulfide bond</keyword>
<accession>A0A674MRB6</accession>
<dbReference type="InterPro" id="IPR013783">
    <property type="entry name" value="Ig-like_fold"/>
</dbReference>
<evidence type="ECO:0000259" key="10">
    <source>
        <dbReference type="PROSITE" id="PS50835"/>
    </source>
</evidence>
<dbReference type="GO" id="GO:0002376">
    <property type="term" value="P:immune system process"/>
    <property type="evidence" value="ECO:0007669"/>
    <property type="project" value="UniProtKB-KW"/>
</dbReference>
<dbReference type="AlphaFoldDB" id="A0A674MRB6"/>
<dbReference type="SMART" id="SM00406">
    <property type="entry name" value="IGv"/>
    <property type="match status" value="2"/>
</dbReference>
<evidence type="ECO:0000256" key="8">
    <source>
        <dbReference type="SAM" id="Phobius"/>
    </source>
</evidence>
<evidence type="ECO:0000313" key="11">
    <source>
        <dbReference type="Ensembl" id="ENSTRUP00000063520.1"/>
    </source>
</evidence>
<dbReference type="InterPro" id="IPR036179">
    <property type="entry name" value="Ig-like_dom_sf"/>
</dbReference>
<reference evidence="11" key="2">
    <citation type="submission" date="2025-05" db="UniProtKB">
        <authorList>
            <consortium name="Ensembl"/>
        </authorList>
    </citation>
    <scope>IDENTIFICATION</scope>
</reference>
<keyword evidence="8" id="KW-0812">Transmembrane</keyword>
<dbReference type="RefSeq" id="XP_029696914.1">
    <property type="nucleotide sequence ID" value="XM_029841054.1"/>
</dbReference>
<feature type="signal peptide" evidence="9">
    <location>
        <begin position="1"/>
        <end position="20"/>
    </location>
</feature>
<sequence>MASLCILLVLLCGIGQVPLAVQPLGITQDPRVLMAQIGQTVTLKCFCGEDSVTFFSWYQQSLGRKPEIISSRMRHNKEAAIYPSFKGRFEVKSKETINHLTIADLLLSDSATYYCGILEFNSLEFGEGTFLYVTMPLSNIQGVVYQPALDPVRPGDSVQLSCEAHGEKCKGEQSLYWFRQTKGEPVIMYQNEGNCVDEAHNRKCTLTYSIKSVNSSDEGMYYCALASCGKLVFGNGTQVQLTKSKVEHLVVYCLSSALAVSIILLFVLAFTSYTLKRQICSVCKGTVDHQSISAGSDITSHDAGNLHYAAVGLKTSSEGDLGEEEYQHVKSVCVYSTIKMAK</sequence>
<dbReference type="PANTHER" id="PTHR19433:SF127">
    <property type="entry name" value="NITR9"/>
    <property type="match status" value="1"/>
</dbReference>
<name>A0A674MRB6_TAKRU</name>
<evidence type="ECO:0000256" key="2">
    <source>
        <dbReference type="ARBA" id="ARBA00022475"/>
    </source>
</evidence>